<proteinExistence type="predicted"/>
<reference evidence="1 2" key="2">
    <citation type="submission" date="2014-10" db="EMBL/GenBank/DDBJ databases">
        <title>Comparative genomics of the Paenibacillus odorifer group.</title>
        <authorList>
            <person name="Tsai Y.-C."/>
            <person name="Martin N."/>
            <person name="Korlach J."/>
            <person name="Wiedmann M."/>
        </authorList>
    </citation>
    <scope>NUCLEOTIDE SEQUENCE [LARGE SCALE GENOMIC DNA]</scope>
    <source>
        <strain evidence="1 2">DSM 18334</strain>
    </source>
</reference>
<dbReference type="AlphaFoldDB" id="A0A098M2K8"/>
<reference evidence="1 2" key="1">
    <citation type="submission" date="2014-08" db="EMBL/GenBank/DDBJ databases">
        <authorList>
            <person name="den Bakker H.C."/>
        </authorList>
    </citation>
    <scope>NUCLEOTIDE SEQUENCE [LARGE SCALE GENOMIC DNA]</scope>
    <source>
        <strain evidence="1 2">DSM 18334</strain>
    </source>
</reference>
<dbReference type="EMBL" id="JQCR01000003">
    <property type="protein sequence ID" value="KGE16629.1"/>
    <property type="molecule type" value="Genomic_DNA"/>
</dbReference>
<accession>A0A098M2K8</accession>
<evidence type="ECO:0000313" key="2">
    <source>
        <dbReference type="Proteomes" id="UP000029734"/>
    </source>
</evidence>
<name>A0A098M2K8_9BACL</name>
<sequence length="141" mass="15956">MEFTPEQQAHIDQMLADTKTTWETEVLTPLTTERDGLLQFKPVDKSDAEKALEQREADLFKKEVGLELKANKMDDFAEFLNVSNADELKVKVTQLNKILEARKINNAYVPEDHKQTTAYDQAAAKNDVNGMIGAKLAKLFN</sequence>
<protein>
    <submittedName>
        <fullName evidence="1">Uncharacterized protein</fullName>
    </submittedName>
</protein>
<dbReference type="OrthoDB" id="2862045at2"/>
<organism evidence="1 2">
    <name type="scientific">Paenibacillus wynnii</name>
    <dbReference type="NCBI Taxonomy" id="268407"/>
    <lineage>
        <taxon>Bacteria</taxon>
        <taxon>Bacillati</taxon>
        <taxon>Bacillota</taxon>
        <taxon>Bacilli</taxon>
        <taxon>Bacillales</taxon>
        <taxon>Paenibacillaceae</taxon>
        <taxon>Paenibacillus</taxon>
    </lineage>
</organism>
<gene>
    <name evidence="1" type="ORF">PWYN_18120</name>
</gene>
<dbReference type="RefSeq" id="WP_036654688.1">
    <property type="nucleotide sequence ID" value="NZ_JQCR01000003.1"/>
</dbReference>
<dbReference type="eggNOG" id="ENOG5032Y8Z">
    <property type="taxonomic scope" value="Bacteria"/>
</dbReference>
<dbReference type="Proteomes" id="UP000029734">
    <property type="component" value="Unassembled WGS sequence"/>
</dbReference>
<keyword evidence="2" id="KW-1185">Reference proteome</keyword>
<comment type="caution">
    <text evidence="1">The sequence shown here is derived from an EMBL/GenBank/DDBJ whole genome shotgun (WGS) entry which is preliminary data.</text>
</comment>
<evidence type="ECO:0000313" key="1">
    <source>
        <dbReference type="EMBL" id="KGE16629.1"/>
    </source>
</evidence>